<evidence type="ECO:0000256" key="2">
    <source>
        <dbReference type="PROSITE-ProRule" id="PRU00703"/>
    </source>
</evidence>
<dbReference type="InterPro" id="IPR051257">
    <property type="entry name" value="Diverse_CBS-Domain"/>
</dbReference>
<dbReference type="AlphaFoldDB" id="A0A3G3II42"/>
<proteinExistence type="predicted"/>
<dbReference type="Gene3D" id="3.10.580.10">
    <property type="entry name" value="CBS-domain"/>
    <property type="match status" value="3"/>
</dbReference>
<dbReference type="PANTHER" id="PTHR43080">
    <property type="entry name" value="CBS DOMAIN-CONTAINING PROTEIN CBSX3, MITOCHONDRIAL"/>
    <property type="match status" value="1"/>
</dbReference>
<feature type="domain" description="CBS" evidence="3">
    <location>
        <begin position="225"/>
        <end position="280"/>
    </location>
</feature>
<keyword evidence="1 2" id="KW-0129">CBS domain</keyword>
<dbReference type="InterPro" id="IPR046342">
    <property type="entry name" value="CBS_dom_sf"/>
</dbReference>
<dbReference type="RefSeq" id="WP_048097817.1">
    <property type="nucleotide sequence ID" value="NZ_CP017686.1"/>
</dbReference>
<evidence type="ECO:0000256" key="1">
    <source>
        <dbReference type="ARBA" id="ARBA00023122"/>
    </source>
</evidence>
<dbReference type="SMART" id="SM00116">
    <property type="entry name" value="CBS"/>
    <property type="match status" value="4"/>
</dbReference>
<accession>A0A3G3II42</accession>
<dbReference type="PROSITE" id="PS51371">
    <property type="entry name" value="CBS"/>
    <property type="match status" value="4"/>
</dbReference>
<evidence type="ECO:0000313" key="5">
    <source>
        <dbReference type="Proteomes" id="UP000273278"/>
    </source>
</evidence>
<dbReference type="PANTHER" id="PTHR43080:SF29">
    <property type="entry name" value="OS02G0818000 PROTEIN"/>
    <property type="match status" value="1"/>
</dbReference>
<evidence type="ECO:0000259" key="3">
    <source>
        <dbReference type="PROSITE" id="PS51371"/>
    </source>
</evidence>
<protein>
    <submittedName>
        <fullName evidence="4">Transcriptional regulator</fullName>
    </submittedName>
</protein>
<dbReference type="GeneID" id="41321868"/>
<reference evidence="4 5" key="1">
    <citation type="submission" date="2016-10" db="EMBL/GenBank/DDBJ databases">
        <title>Complete genome of the TMA-utilizing, human hosted archaeon Methanomethylophilus alvus Gen. nov, sp. nov., strain Mx-05, derived from a pure culture.</title>
        <authorList>
            <person name="Brugere J.-F."/>
            <person name="Ben Hania W."/>
            <person name="Chaudhary P.P."/>
            <person name="Gaci N."/>
            <person name="Borrel G."/>
            <person name="Cao Van Tuat L."/>
            <person name="Fardeau M.-L."/>
            <person name="Harris H.M.B."/>
            <person name="O'Toole P.W."/>
            <person name="Ollivier B."/>
        </authorList>
    </citation>
    <scope>NUCLEOTIDE SEQUENCE [LARGE SCALE GENOMIC DNA]</scope>
    <source>
        <strain evidence="4 5">Mx-05</strain>
    </source>
</reference>
<dbReference type="Proteomes" id="UP000273278">
    <property type="component" value="Chromosome"/>
</dbReference>
<feature type="domain" description="CBS" evidence="3">
    <location>
        <begin position="130"/>
        <end position="186"/>
    </location>
</feature>
<dbReference type="EMBL" id="CP017686">
    <property type="protein sequence ID" value="AYQ55224.1"/>
    <property type="molecule type" value="Genomic_DNA"/>
</dbReference>
<gene>
    <name evidence="4" type="ORF">BKD89_05330</name>
</gene>
<dbReference type="InterPro" id="IPR000644">
    <property type="entry name" value="CBS_dom"/>
</dbReference>
<feature type="domain" description="CBS" evidence="3">
    <location>
        <begin position="68"/>
        <end position="124"/>
    </location>
</feature>
<name>A0A3G3II42_9ARCH</name>
<dbReference type="SUPFAM" id="SSF54631">
    <property type="entry name" value="CBS-domain pair"/>
    <property type="match status" value="2"/>
</dbReference>
<dbReference type="Pfam" id="PF00571">
    <property type="entry name" value="CBS"/>
    <property type="match status" value="4"/>
</dbReference>
<feature type="domain" description="CBS" evidence="3">
    <location>
        <begin position="8"/>
        <end position="66"/>
    </location>
</feature>
<evidence type="ECO:0000313" key="4">
    <source>
        <dbReference type="EMBL" id="AYQ55224.1"/>
    </source>
</evidence>
<organism evidence="4 5">
    <name type="scientific">Methanomethylophilus alvi</name>
    <dbReference type="NCBI Taxonomy" id="1291540"/>
    <lineage>
        <taxon>Archaea</taxon>
        <taxon>Methanobacteriati</taxon>
        <taxon>Thermoplasmatota</taxon>
        <taxon>Thermoplasmata</taxon>
        <taxon>Methanomassiliicoccales</taxon>
        <taxon>Methanomethylophilaceae</taxon>
        <taxon>Methanomethylophilus</taxon>
    </lineage>
</organism>
<sequence>MKTVADVMTAAPIVVEVPGSRNDAINTMVRNNLTGLPVVRSSDGKLMGIVSRRDIFRKLDEDQLSLIMKKDCITIGPDATLAEAARILSDKRIHRLPVIEGGRLVGIVTPTDILREVRNMKTDMKAEDVIRTTCVTAYEGDPLTYIVSAMRISDVAAVPVLDANGDLTGILTDRDLFSDQISDAEAAKKLGVEDPKLIGLRNVMPLFYTATEKYLANDKTVKDYMVPKPATVFRKTSLSEVARIMIVNDFGQVPVHGTKDELVGMIYDVDVLRAIIGAVE</sequence>